<dbReference type="Gene3D" id="2.60.120.260">
    <property type="entry name" value="Galactose-binding domain-like"/>
    <property type="match status" value="1"/>
</dbReference>
<feature type="compositionally biased region" description="Polar residues" evidence="5">
    <location>
        <begin position="123"/>
        <end position="132"/>
    </location>
</feature>
<evidence type="ECO:0000256" key="5">
    <source>
        <dbReference type="SAM" id="MobiDB-lite"/>
    </source>
</evidence>
<evidence type="ECO:0000259" key="7">
    <source>
        <dbReference type="PROSITE" id="PS51469"/>
    </source>
</evidence>
<dbReference type="PANTHER" id="PTHR12953">
    <property type="entry name" value="MEMBRANE PROTEIN CH1 RELATED"/>
    <property type="match status" value="1"/>
</dbReference>
<feature type="transmembrane region" description="Helical" evidence="6">
    <location>
        <begin position="482"/>
        <end position="510"/>
    </location>
</feature>
<evidence type="ECO:0000256" key="1">
    <source>
        <dbReference type="ARBA" id="ARBA00004370"/>
    </source>
</evidence>
<name>A0AAV9BD34_ACOGR</name>
<dbReference type="AlphaFoldDB" id="A0AAV9BD34"/>
<organism evidence="8 9">
    <name type="scientific">Acorus gramineus</name>
    <name type="common">Dwarf sweet flag</name>
    <dbReference type="NCBI Taxonomy" id="55184"/>
    <lineage>
        <taxon>Eukaryota</taxon>
        <taxon>Viridiplantae</taxon>
        <taxon>Streptophyta</taxon>
        <taxon>Embryophyta</taxon>
        <taxon>Tracheophyta</taxon>
        <taxon>Spermatophyta</taxon>
        <taxon>Magnoliopsida</taxon>
        <taxon>Liliopsida</taxon>
        <taxon>Acoraceae</taxon>
        <taxon>Acorus</taxon>
    </lineage>
</organism>
<evidence type="ECO:0000256" key="2">
    <source>
        <dbReference type="ARBA" id="ARBA00022692"/>
    </source>
</evidence>
<dbReference type="GO" id="GO:0034975">
    <property type="term" value="P:protein folding in endoplasmic reticulum"/>
    <property type="evidence" value="ECO:0007669"/>
    <property type="project" value="TreeGrafter"/>
</dbReference>
<keyword evidence="9" id="KW-1185">Reference proteome</keyword>
<comment type="subcellular location">
    <subcellularLocation>
        <location evidence="1">Membrane</location>
    </subcellularLocation>
</comment>
<feature type="domain" description="SUN" evidence="7">
    <location>
        <begin position="134"/>
        <end position="303"/>
    </location>
</feature>
<dbReference type="Pfam" id="PF07738">
    <property type="entry name" value="Sad1_UNC"/>
    <property type="match status" value="1"/>
</dbReference>
<keyword evidence="3 6" id="KW-1133">Transmembrane helix</keyword>
<dbReference type="InterPro" id="IPR045120">
    <property type="entry name" value="Suco/Slp1-like"/>
</dbReference>
<sequence length="542" mass="61962">MSGRAMKKAGDVSIHGKSRRSLYELSLSLILSFWCLVFLFYSRFGHSHGNRDSYVNGDYNDGLKSYPSSSTTDSAFLNHHLTNSRCSTTNTNELEEIILDNLRPETDLECGVHKKEQDDGNPSVGTGRSGQQKNDDPSKTIQEKSTNNQHGNISHRLEPDGAEYNYASALKGAKVLAHNKEAKGADNILGRDKDKYLRNPCSANEKYVVIELSDETLVDVFQIANLEHYSSNFRDFELLGSFNYPTESWETFGRFTGENVKHMQRFMLPEPKWARYVKLILRSHYGSEFYCTLSFVEVFGVDAIERMLEDMMMMPADPLSLRPRSEVASTSDNDEIIQADVEEEQKNDVVNLKTESPKEVRHIGRVPSESALKILMQKTRSLELNLSVLEEYIKQMNQRYGGVLPDLDRELTRNALLLEKTKSDVNDLMKWKEFLNYDLTELEYWRSSTSLQMDVLFRDNNMLRSKLESMLNNQKNMENKELAVLFVTLSITCIAFFKLVCDAVLILLRICDPEKLQRTGRGWLLILVSSGTTAFIILLYSC</sequence>
<evidence type="ECO:0000256" key="3">
    <source>
        <dbReference type="ARBA" id="ARBA00022989"/>
    </source>
</evidence>
<dbReference type="SUPFAM" id="SSF49785">
    <property type="entry name" value="Galactose-binding domain-like"/>
    <property type="match status" value="1"/>
</dbReference>
<comment type="caution">
    <text evidence="8">The sequence shown here is derived from an EMBL/GenBank/DDBJ whole genome shotgun (WGS) entry which is preliminary data.</text>
</comment>
<reference evidence="8" key="2">
    <citation type="submission" date="2023-06" db="EMBL/GenBank/DDBJ databases">
        <authorList>
            <person name="Ma L."/>
            <person name="Liu K.-W."/>
            <person name="Li Z."/>
            <person name="Hsiao Y.-Y."/>
            <person name="Qi Y."/>
            <person name="Fu T."/>
            <person name="Tang G."/>
            <person name="Zhang D."/>
            <person name="Sun W.-H."/>
            <person name="Liu D.-K."/>
            <person name="Li Y."/>
            <person name="Chen G.-Z."/>
            <person name="Liu X.-D."/>
            <person name="Liao X.-Y."/>
            <person name="Jiang Y.-T."/>
            <person name="Yu X."/>
            <person name="Hao Y."/>
            <person name="Huang J."/>
            <person name="Zhao X.-W."/>
            <person name="Ke S."/>
            <person name="Chen Y.-Y."/>
            <person name="Wu W.-L."/>
            <person name="Hsu J.-L."/>
            <person name="Lin Y.-F."/>
            <person name="Huang M.-D."/>
            <person name="Li C.-Y."/>
            <person name="Huang L."/>
            <person name="Wang Z.-W."/>
            <person name="Zhao X."/>
            <person name="Zhong W.-Y."/>
            <person name="Peng D.-H."/>
            <person name="Ahmad S."/>
            <person name="Lan S."/>
            <person name="Zhang J.-S."/>
            <person name="Tsai W.-C."/>
            <person name="Van De Peer Y."/>
            <person name="Liu Z.-J."/>
        </authorList>
    </citation>
    <scope>NUCLEOTIDE SEQUENCE</scope>
    <source>
        <strain evidence="8">SCP</strain>
        <tissue evidence="8">Leaves</tissue>
    </source>
</reference>
<proteinExistence type="predicted"/>
<dbReference type="PANTHER" id="PTHR12953:SF3">
    <property type="entry name" value="SUN DOMAIN-CONTAINING PROTEIN 5"/>
    <property type="match status" value="1"/>
</dbReference>
<feature type="compositionally biased region" description="Basic and acidic residues" evidence="5">
    <location>
        <begin position="133"/>
        <end position="142"/>
    </location>
</feature>
<dbReference type="EMBL" id="JAUJYN010000003">
    <property type="protein sequence ID" value="KAK1274664.1"/>
    <property type="molecule type" value="Genomic_DNA"/>
</dbReference>
<evidence type="ECO:0000256" key="4">
    <source>
        <dbReference type="ARBA" id="ARBA00023136"/>
    </source>
</evidence>
<evidence type="ECO:0000313" key="8">
    <source>
        <dbReference type="EMBL" id="KAK1274664.1"/>
    </source>
</evidence>
<evidence type="ECO:0000313" key="9">
    <source>
        <dbReference type="Proteomes" id="UP001179952"/>
    </source>
</evidence>
<keyword evidence="2 6" id="KW-0812">Transmembrane</keyword>
<evidence type="ECO:0000256" key="6">
    <source>
        <dbReference type="SAM" id="Phobius"/>
    </source>
</evidence>
<gene>
    <name evidence="8" type="ORF">QJS04_geneDACA012788</name>
</gene>
<protein>
    <recommendedName>
        <fullName evidence="7">SUN domain-containing protein</fullName>
    </recommendedName>
</protein>
<feature type="transmembrane region" description="Helical" evidence="6">
    <location>
        <begin position="21"/>
        <end position="41"/>
    </location>
</feature>
<dbReference type="PROSITE" id="PS51469">
    <property type="entry name" value="SUN"/>
    <property type="match status" value="1"/>
</dbReference>
<dbReference type="InterPro" id="IPR008979">
    <property type="entry name" value="Galactose-bd-like_sf"/>
</dbReference>
<accession>A0AAV9BD34</accession>
<reference evidence="8" key="1">
    <citation type="journal article" date="2023" name="Nat. Commun.">
        <title>Diploid and tetraploid genomes of Acorus and the evolution of monocots.</title>
        <authorList>
            <person name="Ma L."/>
            <person name="Liu K.W."/>
            <person name="Li Z."/>
            <person name="Hsiao Y.Y."/>
            <person name="Qi Y."/>
            <person name="Fu T."/>
            <person name="Tang G.D."/>
            <person name="Zhang D."/>
            <person name="Sun W.H."/>
            <person name="Liu D.K."/>
            <person name="Li Y."/>
            <person name="Chen G.Z."/>
            <person name="Liu X.D."/>
            <person name="Liao X.Y."/>
            <person name="Jiang Y.T."/>
            <person name="Yu X."/>
            <person name="Hao Y."/>
            <person name="Huang J."/>
            <person name="Zhao X.W."/>
            <person name="Ke S."/>
            <person name="Chen Y.Y."/>
            <person name="Wu W.L."/>
            <person name="Hsu J.L."/>
            <person name="Lin Y.F."/>
            <person name="Huang M.D."/>
            <person name="Li C.Y."/>
            <person name="Huang L."/>
            <person name="Wang Z.W."/>
            <person name="Zhao X."/>
            <person name="Zhong W.Y."/>
            <person name="Peng D.H."/>
            <person name="Ahmad S."/>
            <person name="Lan S."/>
            <person name="Zhang J.S."/>
            <person name="Tsai W.C."/>
            <person name="Van de Peer Y."/>
            <person name="Liu Z.J."/>
        </authorList>
    </citation>
    <scope>NUCLEOTIDE SEQUENCE</scope>
    <source>
        <strain evidence="8">SCP</strain>
    </source>
</reference>
<dbReference type="Proteomes" id="UP001179952">
    <property type="component" value="Unassembled WGS sequence"/>
</dbReference>
<feature type="transmembrane region" description="Helical" evidence="6">
    <location>
        <begin position="522"/>
        <end position="541"/>
    </location>
</feature>
<dbReference type="GO" id="GO:0016020">
    <property type="term" value="C:membrane"/>
    <property type="evidence" value="ECO:0007669"/>
    <property type="project" value="UniProtKB-SubCell"/>
</dbReference>
<dbReference type="GO" id="GO:0005737">
    <property type="term" value="C:cytoplasm"/>
    <property type="evidence" value="ECO:0007669"/>
    <property type="project" value="TreeGrafter"/>
</dbReference>
<keyword evidence="4 6" id="KW-0472">Membrane</keyword>
<dbReference type="InterPro" id="IPR012919">
    <property type="entry name" value="SUN_dom"/>
</dbReference>
<feature type="compositionally biased region" description="Polar residues" evidence="5">
    <location>
        <begin position="143"/>
        <end position="152"/>
    </location>
</feature>
<feature type="region of interest" description="Disordered" evidence="5">
    <location>
        <begin position="112"/>
        <end position="158"/>
    </location>
</feature>